<gene>
    <name evidence="5" type="ORF">OD750_014835</name>
</gene>
<dbReference type="Pfam" id="PF08014">
    <property type="entry name" value="MATCAP"/>
    <property type="match status" value="1"/>
</dbReference>
<evidence type="ECO:0000256" key="4">
    <source>
        <dbReference type="ARBA" id="ARBA00023049"/>
    </source>
</evidence>
<dbReference type="GO" id="GO:0080164">
    <property type="term" value="P:regulation of nitric oxide metabolic process"/>
    <property type="evidence" value="ECO:0007669"/>
    <property type="project" value="TreeGrafter"/>
</dbReference>
<dbReference type="PANTHER" id="PTHR31817">
    <property type="match status" value="1"/>
</dbReference>
<keyword evidence="2" id="KW-0645">Protease</keyword>
<evidence type="ECO:0000256" key="2">
    <source>
        <dbReference type="ARBA" id="ARBA00022670"/>
    </source>
</evidence>
<accession>A0A9X3YNA3</accession>
<keyword evidence="4" id="KW-0482">Metalloprotease</keyword>
<dbReference type="SMART" id="SM01154">
    <property type="entry name" value="DUF1704"/>
    <property type="match status" value="1"/>
</dbReference>
<dbReference type="GO" id="GO:0008237">
    <property type="term" value="F:metallopeptidase activity"/>
    <property type="evidence" value="ECO:0007669"/>
    <property type="project" value="UniProtKB-KW"/>
</dbReference>
<sequence>MVAILDSGEERILERCTALDRRLVAATRGIRLLQAVSWPASAQQRFCDDWQRGERRLPHIEYRAPGLAGERAELAAIAHEADPGHPVGKYLRSSAESWRIATELLDAVGTPAITGHSIRLYGRPGDLLAGSELTNLDAARHFIGLAGEFDQELGSRDADYCIPAEVLRLELQQQLDAFFHSHKVDVEIDPDLIAKAAAGPTRIRLRSATCFTEYDRHQLIEHEAFVHSLTGLNGREQPNLKSLSRSSPRVTATQEGLAVFAELMSGSIDIERMKRISLRIVAIHMALGGADFIEVFRYFLDSGQTEADSFSSAQRVFRGVPVTGGAAFTKDNVYLHGLMTVHTFFRWALKNRRLSLCRALFAGKMALHDVIALEPYFSSGYIAQPMYLPPWARRANGLAGMLAFSLFANHIRMAHVEAEDLVLGL</sequence>
<comment type="caution">
    <text evidence="5">The sequence shown here is derived from an EMBL/GenBank/DDBJ whole genome shotgun (WGS) entry which is preliminary data.</text>
</comment>
<keyword evidence="3" id="KW-0378">Hydrolase</keyword>
<name>A0A9X3YNA3_9GAMM</name>
<evidence type="ECO:0000256" key="1">
    <source>
        <dbReference type="ARBA" id="ARBA00001947"/>
    </source>
</evidence>
<dbReference type="GO" id="GO:0006508">
    <property type="term" value="P:proteolysis"/>
    <property type="evidence" value="ECO:0007669"/>
    <property type="project" value="UniProtKB-KW"/>
</dbReference>
<dbReference type="InterPro" id="IPR012548">
    <property type="entry name" value="MATCAP"/>
</dbReference>
<proteinExistence type="predicted"/>
<dbReference type="AlphaFoldDB" id="A0A9X3YNA3"/>
<protein>
    <submittedName>
        <fullName evidence="5">Flavohemoglobin expression-modulating QEGLA motif protein</fullName>
    </submittedName>
</protein>
<dbReference type="PANTHER" id="PTHR31817:SF0">
    <property type="entry name" value="CHROMOSOME UNDETERMINED SCAFFOLD_67, WHOLE GENOME SHOTGUN SEQUENCE"/>
    <property type="match status" value="1"/>
</dbReference>
<evidence type="ECO:0000313" key="6">
    <source>
        <dbReference type="Proteomes" id="UP001139971"/>
    </source>
</evidence>
<evidence type="ECO:0000313" key="5">
    <source>
        <dbReference type="EMBL" id="MDC8013816.1"/>
    </source>
</evidence>
<dbReference type="Proteomes" id="UP001139971">
    <property type="component" value="Unassembled WGS sequence"/>
</dbReference>
<evidence type="ECO:0000256" key="3">
    <source>
        <dbReference type="ARBA" id="ARBA00022801"/>
    </source>
</evidence>
<dbReference type="EMBL" id="JAOVZO020000018">
    <property type="protein sequence ID" value="MDC8013816.1"/>
    <property type="molecule type" value="Genomic_DNA"/>
</dbReference>
<reference evidence="5" key="1">
    <citation type="submission" date="2023-02" db="EMBL/GenBank/DDBJ databases">
        <title>Tahibacter soli sp. nov. isolated from soil.</title>
        <authorList>
            <person name="Baek J.H."/>
            <person name="Lee J.K."/>
            <person name="Choi D.G."/>
            <person name="Jeon C.O."/>
        </authorList>
    </citation>
    <scope>NUCLEOTIDE SEQUENCE</scope>
    <source>
        <strain evidence="5">BL</strain>
    </source>
</reference>
<comment type="cofactor">
    <cofactor evidence="1">
        <name>Zn(2+)</name>
        <dbReference type="ChEBI" id="CHEBI:29105"/>
    </cofactor>
</comment>
<dbReference type="RefSeq" id="WP_263541462.1">
    <property type="nucleotide sequence ID" value="NZ_JAOVZO020000018.1"/>
</dbReference>
<organism evidence="5 6">
    <name type="scientific">Tahibacter soli</name>
    <dbReference type="NCBI Taxonomy" id="2983605"/>
    <lineage>
        <taxon>Bacteria</taxon>
        <taxon>Pseudomonadati</taxon>
        <taxon>Pseudomonadota</taxon>
        <taxon>Gammaproteobacteria</taxon>
        <taxon>Lysobacterales</taxon>
        <taxon>Rhodanobacteraceae</taxon>
        <taxon>Tahibacter</taxon>
    </lineage>
</organism>
<keyword evidence="6" id="KW-1185">Reference proteome</keyword>